<dbReference type="Proteomes" id="UP000184476">
    <property type="component" value="Unassembled WGS sequence"/>
</dbReference>
<protein>
    <submittedName>
        <fullName evidence="2">Uncharacterized membrane protein</fullName>
    </submittedName>
</protein>
<accession>A0A1M4X230</accession>
<gene>
    <name evidence="2" type="ORF">SAMN05444392_10483</name>
</gene>
<evidence type="ECO:0000313" key="3">
    <source>
        <dbReference type="Proteomes" id="UP000184476"/>
    </source>
</evidence>
<dbReference type="Pfam" id="PF08592">
    <property type="entry name" value="Anthrone_oxy"/>
    <property type="match status" value="1"/>
</dbReference>
<proteinExistence type="predicted"/>
<dbReference type="STRING" id="112248.SAMN05444392_10483"/>
<feature type="transmembrane region" description="Helical" evidence="1">
    <location>
        <begin position="12"/>
        <end position="33"/>
    </location>
</feature>
<keyword evidence="3" id="KW-1185">Reference proteome</keyword>
<evidence type="ECO:0000313" key="2">
    <source>
        <dbReference type="EMBL" id="SHE87544.1"/>
    </source>
</evidence>
<feature type="transmembrane region" description="Helical" evidence="1">
    <location>
        <begin position="87"/>
        <end position="108"/>
    </location>
</feature>
<feature type="transmembrane region" description="Helical" evidence="1">
    <location>
        <begin position="60"/>
        <end position="80"/>
    </location>
</feature>
<evidence type="ECO:0000256" key="1">
    <source>
        <dbReference type="SAM" id="Phobius"/>
    </source>
</evidence>
<dbReference type="AlphaFoldDB" id="A0A1M4X230"/>
<dbReference type="RefSeq" id="WP_245815559.1">
    <property type="nucleotide sequence ID" value="NZ_FQVL01000004.1"/>
</dbReference>
<keyword evidence="1" id="KW-0812">Transmembrane</keyword>
<organism evidence="2 3">
    <name type="scientific">Seinonella peptonophila</name>
    <dbReference type="NCBI Taxonomy" id="112248"/>
    <lineage>
        <taxon>Bacteria</taxon>
        <taxon>Bacillati</taxon>
        <taxon>Bacillota</taxon>
        <taxon>Bacilli</taxon>
        <taxon>Bacillales</taxon>
        <taxon>Thermoactinomycetaceae</taxon>
        <taxon>Seinonella</taxon>
    </lineage>
</organism>
<name>A0A1M4X230_9BACL</name>
<sequence>MMINDFILGITLYSLLGSGLMAGIFFAFSSFVMKSLASLPTNKGIAVMQTINIKILNPSFLFLFLGTSFTSLILIICSFFRWSEANTIYLFLGSLLYLIGGFIVTALFNVPLNNKLAVVDASSSADVKIWKDYLTIWTRWNHVRTVTCIAAMVMYILALR</sequence>
<keyword evidence="1" id="KW-0472">Membrane</keyword>
<dbReference type="EMBL" id="FQVL01000004">
    <property type="protein sequence ID" value="SHE87544.1"/>
    <property type="molecule type" value="Genomic_DNA"/>
</dbReference>
<reference evidence="2 3" key="1">
    <citation type="submission" date="2016-11" db="EMBL/GenBank/DDBJ databases">
        <authorList>
            <person name="Jaros S."/>
            <person name="Januszkiewicz K."/>
            <person name="Wedrychowicz H."/>
        </authorList>
    </citation>
    <scope>NUCLEOTIDE SEQUENCE [LARGE SCALE GENOMIC DNA]</scope>
    <source>
        <strain evidence="2 3">DSM 44666</strain>
    </source>
</reference>
<keyword evidence="1" id="KW-1133">Transmembrane helix</keyword>
<dbReference type="InterPro" id="IPR013901">
    <property type="entry name" value="Anthrone_oxy"/>
</dbReference>
<feature type="transmembrane region" description="Helical" evidence="1">
    <location>
        <begin position="142"/>
        <end position="159"/>
    </location>
</feature>